<comment type="caution">
    <text evidence="2">The sequence shown here is derived from an EMBL/GenBank/DDBJ whole genome shotgun (WGS) entry which is preliminary data.</text>
</comment>
<accession>A0A328AJY8</accession>
<keyword evidence="1" id="KW-0732">Signal</keyword>
<protein>
    <submittedName>
        <fullName evidence="2">DUF192 domain-containing protein</fullName>
    </submittedName>
</protein>
<dbReference type="PANTHER" id="PTHR37953">
    <property type="entry name" value="UPF0127 PROTEIN MJ1496"/>
    <property type="match status" value="1"/>
</dbReference>
<keyword evidence="3" id="KW-1185">Reference proteome</keyword>
<feature type="signal peptide" evidence="1">
    <location>
        <begin position="1"/>
        <end position="28"/>
    </location>
</feature>
<organism evidence="2 3">
    <name type="scientific">Phenylobacterium soli</name>
    <dbReference type="NCBI Taxonomy" id="2170551"/>
    <lineage>
        <taxon>Bacteria</taxon>
        <taxon>Pseudomonadati</taxon>
        <taxon>Pseudomonadota</taxon>
        <taxon>Alphaproteobacteria</taxon>
        <taxon>Caulobacterales</taxon>
        <taxon>Caulobacteraceae</taxon>
        <taxon>Phenylobacterium</taxon>
    </lineage>
</organism>
<dbReference type="OrthoDB" id="9808290at2"/>
<sequence>MPHRSVTGRRPWLALGLVLALTAPAATAAHAEIGRQGPGRCVGQPVLKPLQPLVIRTARGPARFLVEMADTPRKREFGLMCRKHLAADRGMLFDFQVPSDDVAFWMRNTLIGLDIVYIRPDGTILSIARDARPLDETPIAAGGTIRAVLELRAGRAAELGLRPGDRIEHRIFPR</sequence>
<reference evidence="3" key="1">
    <citation type="submission" date="2018-05" db="EMBL/GenBank/DDBJ databases">
        <authorList>
            <person name="Li X."/>
        </authorList>
    </citation>
    <scope>NUCLEOTIDE SEQUENCE [LARGE SCALE GENOMIC DNA]</scope>
    <source>
        <strain evidence="3">LX32</strain>
    </source>
</reference>
<dbReference type="Pfam" id="PF02643">
    <property type="entry name" value="DUF192"/>
    <property type="match status" value="1"/>
</dbReference>
<dbReference type="PANTHER" id="PTHR37953:SF1">
    <property type="entry name" value="UPF0127 PROTEIN MJ1496"/>
    <property type="match status" value="1"/>
</dbReference>
<gene>
    <name evidence="2" type="ORF">DJ017_12480</name>
</gene>
<proteinExistence type="predicted"/>
<dbReference type="EMBL" id="QFYQ01000001">
    <property type="protein sequence ID" value="RAK55273.1"/>
    <property type="molecule type" value="Genomic_DNA"/>
</dbReference>
<evidence type="ECO:0000313" key="3">
    <source>
        <dbReference type="Proteomes" id="UP000249254"/>
    </source>
</evidence>
<dbReference type="InterPro" id="IPR038695">
    <property type="entry name" value="Saro_0823-like_sf"/>
</dbReference>
<evidence type="ECO:0000313" key="2">
    <source>
        <dbReference type="EMBL" id="RAK55273.1"/>
    </source>
</evidence>
<dbReference type="RefSeq" id="WP_111529021.1">
    <property type="nucleotide sequence ID" value="NZ_JBHRSG010000003.1"/>
</dbReference>
<evidence type="ECO:0000256" key="1">
    <source>
        <dbReference type="SAM" id="SignalP"/>
    </source>
</evidence>
<feature type="chain" id="PRO_5016338631" evidence="1">
    <location>
        <begin position="29"/>
        <end position="174"/>
    </location>
</feature>
<dbReference type="InterPro" id="IPR003795">
    <property type="entry name" value="DUF192"/>
</dbReference>
<dbReference type="AlphaFoldDB" id="A0A328AJY8"/>
<dbReference type="Gene3D" id="2.60.120.1140">
    <property type="entry name" value="Protein of unknown function DUF192"/>
    <property type="match status" value="1"/>
</dbReference>
<name>A0A328AJY8_9CAUL</name>
<dbReference type="Proteomes" id="UP000249254">
    <property type="component" value="Unassembled WGS sequence"/>
</dbReference>